<evidence type="ECO:0000313" key="4">
    <source>
        <dbReference type="Proteomes" id="UP000541969"/>
    </source>
</evidence>
<name>A0A853CBL8_9ACTN</name>
<dbReference type="CDD" id="cd00085">
    <property type="entry name" value="HNHc"/>
    <property type="match status" value="1"/>
</dbReference>
<evidence type="ECO:0000313" key="3">
    <source>
        <dbReference type="EMBL" id="NYJ04012.1"/>
    </source>
</evidence>
<feature type="domain" description="HNH nuclease" evidence="2">
    <location>
        <begin position="395"/>
        <end position="447"/>
    </location>
</feature>
<dbReference type="InterPro" id="IPR003615">
    <property type="entry name" value="HNH_nuc"/>
</dbReference>
<evidence type="ECO:0000259" key="2">
    <source>
        <dbReference type="SMART" id="SM00507"/>
    </source>
</evidence>
<sequence>MIEPEPAVMGLAFAVQLRAASEPAFDPADLGRRISDYLPVAGKTDVELCDELRLVQAFESMLAGYKTELVVALAGHRPPEPGSPLGQRWGPGEVQLPETSEFFPDELGHVLRCSRTAATDLAETSNVLLTRLPATRGRLADGLLDWPRARAIAAELGWPARDVPDAVVHLVEAEVLPRAMEVKVRTLRELIRARLLAHGVDLSEERRTKAESTANVTVEAGRDGMAELKAVLPIASATACRDAVDRYARMLKADGDPRPIGVLRAEVLADLILRPWDASRRPVTAQLTITAPIHALRPDAKAVAEVDGRPITAGLLAEILEQLDAVCPGGLRAPAGGSLDVSLVDPVSGRLRAVVTRGELEALVRRGCPEHPGAPCECPVLDRPDPVDRYRPSAAQYRFVRTRDRTCRWPGCTNQVVWADLDHVIAHACGGQTACENLCCLCRRHHRLKTHARGWVFVMTDDGVFTVTSPAGVSRTTWPPGTRPAADDPPPF</sequence>
<dbReference type="Proteomes" id="UP000541969">
    <property type="component" value="Unassembled WGS sequence"/>
</dbReference>
<feature type="compositionally biased region" description="Polar residues" evidence="1">
    <location>
        <begin position="470"/>
        <end position="479"/>
    </location>
</feature>
<dbReference type="RefSeq" id="WP_179714786.1">
    <property type="nucleotide sequence ID" value="NZ_JACBZT010000001.1"/>
</dbReference>
<dbReference type="AlphaFoldDB" id="A0A853CBL8"/>
<dbReference type="Pfam" id="PF02720">
    <property type="entry name" value="DUF222"/>
    <property type="match status" value="1"/>
</dbReference>
<organism evidence="3 4">
    <name type="scientific">Petropleomorpha daqingensis</name>
    <dbReference type="NCBI Taxonomy" id="2026353"/>
    <lineage>
        <taxon>Bacteria</taxon>
        <taxon>Bacillati</taxon>
        <taxon>Actinomycetota</taxon>
        <taxon>Actinomycetes</taxon>
        <taxon>Geodermatophilales</taxon>
        <taxon>Geodermatophilaceae</taxon>
        <taxon>Petropleomorpha</taxon>
    </lineage>
</organism>
<feature type="region of interest" description="Disordered" evidence="1">
    <location>
        <begin position="470"/>
        <end position="492"/>
    </location>
</feature>
<dbReference type="InterPro" id="IPR003870">
    <property type="entry name" value="DUF222"/>
</dbReference>
<dbReference type="EMBL" id="JACBZT010000001">
    <property type="protein sequence ID" value="NYJ04012.1"/>
    <property type="molecule type" value="Genomic_DNA"/>
</dbReference>
<accession>A0A853CBL8</accession>
<protein>
    <recommendedName>
        <fullName evidence="2">HNH nuclease domain-containing protein</fullName>
    </recommendedName>
</protein>
<comment type="caution">
    <text evidence="3">The sequence shown here is derived from an EMBL/GenBank/DDBJ whole genome shotgun (WGS) entry which is preliminary data.</text>
</comment>
<proteinExistence type="predicted"/>
<gene>
    <name evidence="3" type="ORF">GGQ55_000290</name>
</gene>
<keyword evidence="4" id="KW-1185">Reference proteome</keyword>
<reference evidence="3 4" key="1">
    <citation type="submission" date="2020-07" db="EMBL/GenBank/DDBJ databases">
        <title>Sequencing the genomes of 1000 actinobacteria strains.</title>
        <authorList>
            <person name="Klenk H.-P."/>
        </authorList>
    </citation>
    <scope>NUCLEOTIDE SEQUENCE [LARGE SCALE GENOMIC DNA]</scope>
    <source>
        <strain evidence="3 4">DSM 104001</strain>
    </source>
</reference>
<dbReference type="SMART" id="SM00507">
    <property type="entry name" value="HNHc"/>
    <property type="match status" value="1"/>
</dbReference>
<dbReference type="Gene3D" id="1.10.30.50">
    <property type="match status" value="1"/>
</dbReference>
<evidence type="ECO:0000256" key="1">
    <source>
        <dbReference type="SAM" id="MobiDB-lite"/>
    </source>
</evidence>